<comment type="caution">
    <text evidence="1">The sequence shown here is derived from an EMBL/GenBank/DDBJ whole genome shotgun (WGS) entry which is preliminary data.</text>
</comment>
<sequence>MADQYAHLLARKQFDWWDDVENDIPLTKTSVHTPIVPSKATNPDEYAFLLVREQFDWCEDVENDIAMKDKSIAMDTNVPIVDAQNLAASSAGYTTTIEPDGEYPQFPVDYYFQENTEDDVAVTFSTNEDTCLDLPHHEFFDSADTRTNGPVTAVELGDSHTHIPYPNEFDLVDDDVNDIYMDVEDLKIDYERHITSDDPGTASELEHETAQPIYPETLYFAEDTEMTDYLNHKPDTSINMKSAHDISDLTQSVEGSQDRHIQAPAFLPESDQDSETDNPPFSEEFVSECEYRLIGGIHDDIVNHWDWLGYPVYNRSMSPPVLSVAFMQAIPKVPKDRDQLGVRSIMRRASQYIDPVLVELEAGEFEWIQWQGELVATSQDPAGLPRKLTCKPTPSKLKIKTMESKDLCAENRPDARYSSVPLGIVSKTTITDWLASNQTAHTAISLSVGIMGTVIKKAWPGPKVVPMTTSSSRASITHYLVKSAWATTSTLYRFFAFSLEKMKAVTRKVTIL</sequence>
<dbReference type="GeneID" id="63712528"/>
<dbReference type="Proteomes" id="UP000070168">
    <property type="component" value="Unassembled WGS sequence"/>
</dbReference>
<dbReference type="AlphaFoldDB" id="A0A135LRB7"/>
<organism evidence="1 2">
    <name type="scientific">Penicillium patulum</name>
    <name type="common">Penicillium griseofulvum</name>
    <dbReference type="NCBI Taxonomy" id="5078"/>
    <lineage>
        <taxon>Eukaryota</taxon>
        <taxon>Fungi</taxon>
        <taxon>Dikarya</taxon>
        <taxon>Ascomycota</taxon>
        <taxon>Pezizomycotina</taxon>
        <taxon>Eurotiomycetes</taxon>
        <taxon>Eurotiomycetidae</taxon>
        <taxon>Eurotiales</taxon>
        <taxon>Aspergillaceae</taxon>
        <taxon>Penicillium</taxon>
    </lineage>
</organism>
<accession>A0A135LRB7</accession>
<evidence type="ECO:0000313" key="1">
    <source>
        <dbReference type="EMBL" id="KXG51503.1"/>
    </source>
</evidence>
<gene>
    <name evidence="1" type="ORF">PGRI_095150</name>
</gene>
<dbReference type="OrthoDB" id="5421702at2759"/>
<proteinExistence type="predicted"/>
<dbReference type="EMBL" id="LHQR01000030">
    <property type="protein sequence ID" value="KXG51503.1"/>
    <property type="molecule type" value="Genomic_DNA"/>
</dbReference>
<keyword evidence="2" id="KW-1185">Reference proteome</keyword>
<evidence type="ECO:0000313" key="2">
    <source>
        <dbReference type="Proteomes" id="UP000070168"/>
    </source>
</evidence>
<reference evidence="1 2" key="1">
    <citation type="journal article" date="2016" name="BMC Genomics">
        <title>Genome sequencing and secondary metabolism of the postharvest pathogen Penicillium griseofulvum.</title>
        <authorList>
            <person name="Banani H."/>
            <person name="Marcet-Houben M."/>
            <person name="Ballester A.R."/>
            <person name="Abbruscato P."/>
            <person name="Gonzalez-Candelas L."/>
            <person name="Gabaldon T."/>
            <person name="Spadaro D."/>
        </authorList>
    </citation>
    <scope>NUCLEOTIDE SEQUENCE [LARGE SCALE GENOMIC DNA]</scope>
    <source>
        <strain evidence="1 2">PG3</strain>
    </source>
</reference>
<protein>
    <submittedName>
        <fullName evidence="1">Uncharacterized protein</fullName>
    </submittedName>
</protein>
<dbReference type="OMA" id="WCEDVEN"/>
<name>A0A135LRB7_PENPA</name>
<dbReference type="RefSeq" id="XP_040650039.1">
    <property type="nucleotide sequence ID" value="XM_040797228.1"/>
</dbReference>